<feature type="binding site" evidence="8">
    <location>
        <position position="104"/>
    </location>
    <ligand>
        <name>FAD</name>
        <dbReference type="ChEBI" id="CHEBI:57692"/>
    </ligand>
</feature>
<protein>
    <submittedName>
        <fullName evidence="14">Mercuric reductase</fullName>
        <ecNumber evidence="14">1.16.1.1</ecNumber>
    </submittedName>
</protein>
<dbReference type="KEGG" id="ruv:EC9_16350"/>
<feature type="domain" description="Pyridine nucleotide-disulphide oxidoreductase dimerisation" evidence="12">
    <location>
        <begin position="405"/>
        <end position="512"/>
    </location>
</feature>
<dbReference type="PANTHER" id="PTHR43014:SF2">
    <property type="entry name" value="MERCURIC REDUCTASE"/>
    <property type="match status" value="1"/>
</dbReference>
<dbReference type="GO" id="GO:0016152">
    <property type="term" value="F:mercury (II) reductase (NADP+) activity"/>
    <property type="evidence" value="ECO:0007669"/>
    <property type="project" value="UniProtKB-EC"/>
</dbReference>
<evidence type="ECO:0000256" key="9">
    <source>
        <dbReference type="PIRSR" id="PIRSR000350-4"/>
    </source>
</evidence>
<dbReference type="InterPro" id="IPR004099">
    <property type="entry name" value="Pyr_nucl-diS_OxRdtase_dimer"/>
</dbReference>
<organism evidence="14 15">
    <name type="scientific">Rosistilla ulvae</name>
    <dbReference type="NCBI Taxonomy" id="1930277"/>
    <lineage>
        <taxon>Bacteria</taxon>
        <taxon>Pseudomonadati</taxon>
        <taxon>Planctomycetota</taxon>
        <taxon>Planctomycetia</taxon>
        <taxon>Pirellulales</taxon>
        <taxon>Pirellulaceae</taxon>
        <taxon>Rosistilla</taxon>
    </lineage>
</organism>
<dbReference type="EMBL" id="CP036261">
    <property type="protein sequence ID" value="QDS87457.1"/>
    <property type="molecule type" value="Genomic_DNA"/>
</dbReference>
<dbReference type="AlphaFoldDB" id="A0A517LXW5"/>
<comment type="similarity">
    <text evidence="1 10">Belongs to the class-I pyridine nucleotide-disulfide oxidoreductase family.</text>
</comment>
<evidence type="ECO:0000256" key="3">
    <source>
        <dbReference type="ARBA" id="ARBA00022827"/>
    </source>
</evidence>
<feature type="binding site" evidence="8">
    <location>
        <position position="258"/>
    </location>
    <ligand>
        <name>NAD(+)</name>
        <dbReference type="ChEBI" id="CHEBI:57540"/>
    </ligand>
</feature>
<evidence type="ECO:0000256" key="7">
    <source>
        <dbReference type="ARBA" id="ARBA00023284"/>
    </source>
</evidence>
<reference evidence="14 15" key="1">
    <citation type="submission" date="2019-02" db="EMBL/GenBank/DDBJ databases">
        <title>Deep-cultivation of Planctomycetes and their phenomic and genomic characterization uncovers novel biology.</title>
        <authorList>
            <person name="Wiegand S."/>
            <person name="Jogler M."/>
            <person name="Boedeker C."/>
            <person name="Pinto D."/>
            <person name="Vollmers J."/>
            <person name="Rivas-Marin E."/>
            <person name="Kohn T."/>
            <person name="Peeters S.H."/>
            <person name="Heuer A."/>
            <person name="Rast P."/>
            <person name="Oberbeckmann S."/>
            <person name="Bunk B."/>
            <person name="Jeske O."/>
            <person name="Meyerdierks A."/>
            <person name="Storesund J.E."/>
            <person name="Kallscheuer N."/>
            <person name="Luecker S."/>
            <person name="Lage O.M."/>
            <person name="Pohl T."/>
            <person name="Merkel B.J."/>
            <person name="Hornburger P."/>
            <person name="Mueller R.-W."/>
            <person name="Bruemmer F."/>
            <person name="Labrenz M."/>
            <person name="Spormann A.M."/>
            <person name="Op den Camp H."/>
            <person name="Overmann J."/>
            <person name="Amann R."/>
            <person name="Jetten M.S.M."/>
            <person name="Mascher T."/>
            <person name="Medema M.H."/>
            <person name="Devos D.P."/>
            <person name="Kaster A.-K."/>
            <person name="Ovreas L."/>
            <person name="Rohde M."/>
            <person name="Galperin M.Y."/>
            <person name="Jogler C."/>
        </authorList>
    </citation>
    <scope>NUCLEOTIDE SEQUENCE [LARGE SCALE GENOMIC DNA]</scope>
    <source>
        <strain evidence="14 15">EC9</strain>
    </source>
</reference>
<evidence type="ECO:0000256" key="2">
    <source>
        <dbReference type="ARBA" id="ARBA00022630"/>
    </source>
</evidence>
<evidence type="ECO:0000256" key="10">
    <source>
        <dbReference type="RuleBase" id="RU003691"/>
    </source>
</evidence>
<dbReference type="SUPFAM" id="SSF51905">
    <property type="entry name" value="FAD/NAD(P)-binding domain"/>
    <property type="match status" value="1"/>
</dbReference>
<comment type="cofactor">
    <cofactor evidence="8">
        <name>FAD</name>
        <dbReference type="ChEBI" id="CHEBI:57692"/>
    </cofactor>
    <text evidence="8">Binds 1 FAD per subunit.</text>
</comment>
<evidence type="ECO:0000313" key="14">
    <source>
        <dbReference type="EMBL" id="QDS87457.1"/>
    </source>
</evidence>
<keyword evidence="6" id="KW-1015">Disulfide bond</keyword>
<evidence type="ECO:0000313" key="15">
    <source>
        <dbReference type="Proteomes" id="UP000319557"/>
    </source>
</evidence>
<dbReference type="EC" id="1.16.1.1" evidence="14"/>
<proteinExistence type="inferred from homology"/>
<keyword evidence="8" id="KW-0547">Nucleotide-binding</keyword>
<gene>
    <name evidence="14" type="primary">merA</name>
    <name evidence="14" type="ORF">EC9_16350</name>
</gene>
<dbReference type="InterPro" id="IPR016156">
    <property type="entry name" value="FAD/NAD-linked_Rdtase_dimer_sf"/>
</dbReference>
<evidence type="ECO:0000256" key="6">
    <source>
        <dbReference type="ARBA" id="ARBA00023157"/>
    </source>
</evidence>
<keyword evidence="4" id="KW-0521">NADP</keyword>
<dbReference type="Gene3D" id="3.30.390.30">
    <property type="match status" value="1"/>
</dbReference>
<dbReference type="InterPro" id="IPR012999">
    <property type="entry name" value="Pyr_OxRdtase_I_AS"/>
</dbReference>
<feature type="binding site" evidence="8">
    <location>
        <begin position="235"/>
        <end position="242"/>
    </location>
    <ligand>
        <name>NAD(+)</name>
        <dbReference type="ChEBI" id="CHEBI:57540"/>
    </ligand>
</feature>
<dbReference type="NCBIfam" id="NF004991">
    <property type="entry name" value="PRK06370.1-3"/>
    <property type="match status" value="1"/>
</dbReference>
<keyword evidence="3 8" id="KW-0274">FAD</keyword>
<feature type="disulfide bond" description="Redox-active" evidence="9">
    <location>
        <begin position="95"/>
        <end position="100"/>
    </location>
</feature>
<evidence type="ECO:0000256" key="11">
    <source>
        <dbReference type="SAM" id="MobiDB-lite"/>
    </source>
</evidence>
<dbReference type="InterPro" id="IPR023753">
    <property type="entry name" value="FAD/NAD-binding_dom"/>
</dbReference>
<keyword evidence="2 10" id="KW-0285">Flavoprotein</keyword>
<feature type="binding site" evidence="8">
    <location>
        <position position="169"/>
    </location>
    <ligand>
        <name>FAD</name>
        <dbReference type="ChEBI" id="CHEBI:57692"/>
    </ligand>
</feature>
<evidence type="ECO:0000256" key="4">
    <source>
        <dbReference type="ARBA" id="ARBA00022857"/>
    </source>
</evidence>
<evidence type="ECO:0000256" key="1">
    <source>
        <dbReference type="ARBA" id="ARBA00007532"/>
    </source>
</evidence>
<dbReference type="PIRSF" id="PIRSF000350">
    <property type="entry name" value="Mercury_reductase_MerA"/>
    <property type="match status" value="1"/>
</dbReference>
<dbReference type="PANTHER" id="PTHR43014">
    <property type="entry name" value="MERCURIC REDUCTASE"/>
    <property type="match status" value="1"/>
</dbReference>
<dbReference type="InterPro" id="IPR001100">
    <property type="entry name" value="Pyr_nuc-diS_OxRdtase"/>
</dbReference>
<dbReference type="PRINTS" id="PR00411">
    <property type="entry name" value="PNDRDTASEI"/>
</dbReference>
<dbReference type="PROSITE" id="PS00076">
    <property type="entry name" value="PYRIDINE_REDOX_1"/>
    <property type="match status" value="1"/>
</dbReference>
<dbReference type="GO" id="GO:0016668">
    <property type="term" value="F:oxidoreductase activity, acting on a sulfur group of donors, NAD(P) as acceptor"/>
    <property type="evidence" value="ECO:0007669"/>
    <property type="project" value="InterPro"/>
</dbReference>
<name>A0A517LXW5_9BACT</name>
<dbReference type="GO" id="GO:0003955">
    <property type="term" value="F:NAD(P)H dehydrogenase (quinone) activity"/>
    <property type="evidence" value="ECO:0007669"/>
    <property type="project" value="TreeGrafter"/>
</dbReference>
<dbReference type="Pfam" id="PF07992">
    <property type="entry name" value="Pyr_redox_2"/>
    <property type="match status" value="1"/>
</dbReference>
<dbReference type="PRINTS" id="PR00368">
    <property type="entry name" value="FADPNR"/>
</dbReference>
<feature type="binding site" evidence="8">
    <location>
        <position position="366"/>
    </location>
    <ligand>
        <name>FAD</name>
        <dbReference type="ChEBI" id="CHEBI:57692"/>
    </ligand>
</feature>
<dbReference type="FunFam" id="3.50.50.60:FF:000379">
    <property type="entry name" value="Mercuric reductase"/>
    <property type="match status" value="1"/>
</dbReference>
<dbReference type="Gene3D" id="3.50.50.60">
    <property type="entry name" value="FAD/NAD(P)-binding domain"/>
    <property type="match status" value="2"/>
</dbReference>
<keyword evidence="7 10" id="KW-0676">Redox-active center</keyword>
<dbReference type="Proteomes" id="UP000319557">
    <property type="component" value="Chromosome"/>
</dbReference>
<sequence length="540" mass="58013">MNSIAGPSRTATTHDNSESHTTMNTPLIQLQPSDQYNQDLESNVHPQHWTNPTPTKPYQLVVIGAGTAGLVTAAGAAGLGARVALVERELMGGDCLNVGCVPSKGVIRAARVAAAVRDAEPFGVNVPEGSAVDFGKAMQRMRRLRAEISPNDSAQRFSEMGIDVYFGKGAFIDDSTLGVTASDGSVVELKYKKAVIASGARAAAPPIPGLDSVSYLTNENLFSSTELPKRFGVIGSGPIGSEMAQTFARFGSEVFLFERSEKLLPREDPDAAKVVQKHFEKDGIQMLFGAKDLKVSPAEGGAICVQMVQEGTPREVVVDQLLVAVGRAPNTDSLNLEAVDVKYDRSGVDVDDFLQTSNPRIFAAGDICSQYKFTHAADFQARIVIQNALFAVGPFGKKRASGLTIPWATYTSPEVAHVGLYEHDAKNEGIEIDTYTQHFSDVDRAILEGQQDGFVKVHTRRGTDKIIGATIVAENAGDMISEITLAMTAGLGLSKIGSTIHPYPTQAEAIRKLGDQYSRTRLTAFSKKILDLLRRMNVGN</sequence>
<feature type="region of interest" description="Disordered" evidence="11">
    <location>
        <begin position="1"/>
        <end position="23"/>
    </location>
</feature>
<dbReference type="SUPFAM" id="SSF55424">
    <property type="entry name" value="FAD/NAD-linked reductases, dimerisation (C-terminal) domain"/>
    <property type="match status" value="1"/>
</dbReference>
<dbReference type="Pfam" id="PF02852">
    <property type="entry name" value="Pyr_redox_dim"/>
    <property type="match status" value="1"/>
</dbReference>
<accession>A0A517LXW5</accession>
<feature type="domain" description="FAD/NAD(P)-binding" evidence="13">
    <location>
        <begin position="58"/>
        <end position="380"/>
    </location>
</feature>
<dbReference type="FunFam" id="3.30.390.30:FF:000001">
    <property type="entry name" value="Dihydrolipoyl dehydrogenase"/>
    <property type="match status" value="1"/>
</dbReference>
<evidence type="ECO:0000256" key="8">
    <source>
        <dbReference type="PIRSR" id="PIRSR000350-3"/>
    </source>
</evidence>
<dbReference type="GO" id="GO:0050660">
    <property type="term" value="F:flavin adenine dinucleotide binding"/>
    <property type="evidence" value="ECO:0007669"/>
    <property type="project" value="TreeGrafter"/>
</dbReference>
<dbReference type="InterPro" id="IPR036188">
    <property type="entry name" value="FAD/NAD-bd_sf"/>
</dbReference>
<evidence type="ECO:0000259" key="12">
    <source>
        <dbReference type="Pfam" id="PF02852"/>
    </source>
</evidence>
<evidence type="ECO:0000259" key="13">
    <source>
        <dbReference type="Pfam" id="PF07992"/>
    </source>
</evidence>
<keyword evidence="15" id="KW-1185">Reference proteome</keyword>
<feature type="binding site" evidence="8">
    <location>
        <position position="326"/>
    </location>
    <ligand>
        <name>NAD(+)</name>
        <dbReference type="ChEBI" id="CHEBI:57540"/>
    </ligand>
</feature>
<evidence type="ECO:0000256" key="5">
    <source>
        <dbReference type="ARBA" id="ARBA00023002"/>
    </source>
</evidence>
<keyword evidence="5 10" id="KW-0560">Oxidoreductase</keyword>
<keyword evidence="8" id="KW-0520">NAD</keyword>